<dbReference type="EMBL" id="MG228255">
    <property type="protein sequence ID" value="AWH59642.1"/>
    <property type="molecule type" value="Genomic_DNA"/>
</dbReference>
<feature type="transmembrane region" description="Helical" evidence="1">
    <location>
        <begin position="7"/>
        <end position="28"/>
    </location>
</feature>
<reference evidence="2" key="1">
    <citation type="journal article" date="2017" name="J. Clin. Microbiol.">
        <title>Comparative phenotypic and genotypic analysis of Edwardsiella spp. isolates from different hosts and geographic origins, with an emphasis on isolates formerly classified as E. tarda and an evaluation of diagnostic methods.</title>
        <authorList>
            <person name="Reichley S.R."/>
            <person name="Ware C."/>
            <person name="Steadman J."/>
            <person name="Gaunt P.S."/>
            <person name="Garcia J.C."/>
            <person name="LaFrentz B.R."/>
            <person name="Thachil A."/>
            <person name="Waldbieser G.C."/>
            <person name="Stine C.B."/>
            <person name="Bujan N."/>
            <person name="Arias C.R."/>
            <person name="Loch T."/>
            <person name="Welch T.J."/>
            <person name="Cipriano R.C."/>
            <person name="Greenway T.E."/>
            <person name="Khoo L.H."/>
            <person name="Wise D.J."/>
            <person name="Lawrence M.L."/>
            <person name="Griffin M.J."/>
        </authorList>
    </citation>
    <scope>NUCLEOTIDE SEQUENCE</scope>
    <source>
        <strain evidence="2">9.1</strain>
        <plasmid evidence="2">p9.1_2</plasmid>
    </source>
</reference>
<keyword evidence="1" id="KW-0472">Membrane</keyword>
<sequence>MKPIYFVLLWLFSIFLWGVFIFVSYSVVPFSSMLEYIYENHPDIIGDDIWDNYIVELSLCVGGFLNCVLIYCIARVFFRKTRI</sequence>
<organism evidence="2">
    <name type="scientific">Edwardsiella tarda</name>
    <dbReference type="NCBI Taxonomy" id="636"/>
    <lineage>
        <taxon>Bacteria</taxon>
        <taxon>Pseudomonadati</taxon>
        <taxon>Pseudomonadota</taxon>
        <taxon>Gammaproteobacteria</taxon>
        <taxon>Enterobacterales</taxon>
        <taxon>Hafniaceae</taxon>
        <taxon>Edwardsiella</taxon>
    </lineage>
</organism>
<evidence type="ECO:0000256" key="1">
    <source>
        <dbReference type="SAM" id="Phobius"/>
    </source>
</evidence>
<protein>
    <submittedName>
        <fullName evidence="2">Uncharacterized protein</fullName>
    </submittedName>
</protein>
<keyword evidence="1" id="KW-0812">Transmembrane</keyword>
<geneLocation type="plasmid" evidence="2">
    <name>p9.1_2</name>
</geneLocation>
<name>A0A2S1PMG5_EDWTA</name>
<dbReference type="AlphaFoldDB" id="A0A2S1PMG5"/>
<keyword evidence="2" id="KW-0614">Plasmid</keyword>
<accession>A0A2S1PMG5</accession>
<keyword evidence="1" id="KW-1133">Transmembrane helix</keyword>
<feature type="transmembrane region" description="Helical" evidence="1">
    <location>
        <begin position="53"/>
        <end position="78"/>
    </location>
</feature>
<evidence type="ECO:0000313" key="2">
    <source>
        <dbReference type="EMBL" id="AWH59642.1"/>
    </source>
</evidence>
<proteinExistence type="predicted"/>